<dbReference type="AlphaFoldDB" id="A0A2M9CYR3"/>
<organism evidence="3 4">
    <name type="scientific">Sediminihabitans luteus</name>
    <dbReference type="NCBI Taxonomy" id="1138585"/>
    <lineage>
        <taxon>Bacteria</taxon>
        <taxon>Bacillati</taxon>
        <taxon>Actinomycetota</taxon>
        <taxon>Actinomycetes</taxon>
        <taxon>Micrococcales</taxon>
        <taxon>Cellulomonadaceae</taxon>
        <taxon>Sediminihabitans</taxon>
    </lineage>
</organism>
<dbReference type="Pfam" id="PF00582">
    <property type="entry name" value="Usp"/>
    <property type="match status" value="1"/>
</dbReference>
<comment type="caution">
    <text evidence="3">The sequence shown here is derived from an EMBL/GenBank/DDBJ whole genome shotgun (WGS) entry which is preliminary data.</text>
</comment>
<proteinExistence type="inferred from homology"/>
<evidence type="ECO:0000313" key="3">
    <source>
        <dbReference type="EMBL" id="PJJ77069.1"/>
    </source>
</evidence>
<sequence length="126" mass="13296">MTVLVAYNDSPQGEAALRRAHGEAVGRSTDLAIIVLTPQPPSDPTPATLAHVLDTLGSEVEVSIAYRYDGLEPADAILDEAERLDADLVVLGSRKRSAVSKFLLGSTTQRVLLDASAPVLVVKGAY</sequence>
<dbReference type="InterPro" id="IPR006015">
    <property type="entry name" value="Universal_stress_UspA"/>
</dbReference>
<dbReference type="SUPFAM" id="SSF52402">
    <property type="entry name" value="Adenine nucleotide alpha hydrolases-like"/>
    <property type="match status" value="1"/>
</dbReference>
<evidence type="ECO:0000259" key="2">
    <source>
        <dbReference type="Pfam" id="PF00582"/>
    </source>
</evidence>
<dbReference type="EMBL" id="PGFE01000001">
    <property type="protein sequence ID" value="PJJ77069.1"/>
    <property type="molecule type" value="Genomic_DNA"/>
</dbReference>
<evidence type="ECO:0000313" key="4">
    <source>
        <dbReference type="Proteomes" id="UP000231693"/>
    </source>
</evidence>
<dbReference type="PRINTS" id="PR01438">
    <property type="entry name" value="UNVRSLSTRESS"/>
</dbReference>
<dbReference type="PANTHER" id="PTHR46268">
    <property type="entry name" value="STRESS RESPONSE PROTEIN NHAX"/>
    <property type="match status" value="1"/>
</dbReference>
<dbReference type="InterPro" id="IPR014729">
    <property type="entry name" value="Rossmann-like_a/b/a_fold"/>
</dbReference>
<feature type="domain" description="UspA" evidence="2">
    <location>
        <begin position="2"/>
        <end position="123"/>
    </location>
</feature>
<dbReference type="PANTHER" id="PTHR46268:SF6">
    <property type="entry name" value="UNIVERSAL STRESS PROTEIN UP12"/>
    <property type="match status" value="1"/>
</dbReference>
<accession>A0A2M9CYR3</accession>
<dbReference type="Proteomes" id="UP000231693">
    <property type="component" value="Unassembled WGS sequence"/>
</dbReference>
<dbReference type="Gene3D" id="3.40.50.620">
    <property type="entry name" value="HUPs"/>
    <property type="match status" value="1"/>
</dbReference>
<reference evidence="3 4" key="1">
    <citation type="submission" date="2017-11" db="EMBL/GenBank/DDBJ databases">
        <title>Genomic Encyclopedia of Archaeal and Bacterial Type Strains, Phase II (KMG-II): From Individual Species to Whole Genera.</title>
        <authorList>
            <person name="Goeker M."/>
        </authorList>
    </citation>
    <scope>NUCLEOTIDE SEQUENCE [LARGE SCALE GENOMIC DNA]</scope>
    <source>
        <strain evidence="3 4">DSM 25478</strain>
    </source>
</reference>
<gene>
    <name evidence="3" type="ORF">CLV28_0281</name>
</gene>
<dbReference type="InterPro" id="IPR006016">
    <property type="entry name" value="UspA"/>
</dbReference>
<comment type="similarity">
    <text evidence="1">Belongs to the universal stress protein A family.</text>
</comment>
<protein>
    <submittedName>
        <fullName evidence="3">Universal stress protein family protein</fullName>
    </submittedName>
</protein>
<evidence type="ECO:0000256" key="1">
    <source>
        <dbReference type="ARBA" id="ARBA00008791"/>
    </source>
</evidence>
<dbReference type="CDD" id="cd00293">
    <property type="entry name" value="USP-like"/>
    <property type="match status" value="1"/>
</dbReference>
<name>A0A2M9CYR3_9CELL</name>
<dbReference type="OrthoDB" id="5145564at2"/>
<dbReference type="RefSeq" id="WP_100421517.1">
    <property type="nucleotide sequence ID" value="NZ_BOOX01000016.1"/>
</dbReference>
<keyword evidence="4" id="KW-1185">Reference proteome</keyword>